<dbReference type="InterPro" id="IPR047086">
    <property type="entry name" value="SF1-HH_sf"/>
</dbReference>
<dbReference type="PANTHER" id="PTHR11208:SF45">
    <property type="entry name" value="SPLICING FACTOR 1"/>
    <property type="match status" value="1"/>
</dbReference>
<keyword evidence="1 6" id="KW-0479">Metal-binding</keyword>
<evidence type="ECO:0000256" key="2">
    <source>
        <dbReference type="ARBA" id="ARBA00022771"/>
    </source>
</evidence>
<sequence length="309" mass="36038">MEEVKEVDYKERFTHPGGLPIHEKRVSRWDRKIRDVLPNIPVHIPPSLDEKYWDTLAIRIRYEELQYALGTHRLGLNTERDRTPSPPKQYNENQQEITREMRREEKLKNERLYVVDRAIEIYPSFRIPAELAKPSGKRTKKIYFPKDRPDTNFIGLIIGPRGDNQKRLEKDSGAKISIRGKDPKKLGKLSGYGDKDNEDSHVFITADTQEALDLACEEITKIISAPSEEINVLKHNQLRELALWNGTFREDRVYEVEQYESGVKCGFCGDSSHATCDCPLKKQKMSEHQLELERAFDEFMEKIQLQLIN</sequence>
<keyword evidence="6" id="KW-0747">Spliceosome</keyword>
<feature type="region of interest" description="Disordered" evidence="7">
    <location>
        <begin position="77"/>
        <end position="97"/>
    </location>
</feature>
<evidence type="ECO:0000313" key="9">
    <source>
        <dbReference type="EMBL" id="GAT96412.1"/>
    </source>
</evidence>
<dbReference type="AlphaFoldDB" id="A0A5K1UGR1"/>
<comment type="similarity">
    <text evidence="6">Belongs to the BBP/SF1 family.</text>
</comment>
<evidence type="ECO:0000313" key="10">
    <source>
        <dbReference type="Proteomes" id="UP000078387"/>
    </source>
</evidence>
<dbReference type="InterPro" id="IPR055256">
    <property type="entry name" value="KH_1_KHDC4/BBP-like"/>
</dbReference>
<keyword evidence="2 6" id="KW-0863">Zinc-finger</keyword>
<dbReference type="VEuPathDB" id="AmoebaDB:EHI_193510"/>
<dbReference type="InterPro" id="IPR032570">
    <property type="entry name" value="SF1-HH"/>
</dbReference>
<dbReference type="VEuPathDB" id="AmoebaDB:KM1_265830"/>
<dbReference type="GO" id="GO:0008270">
    <property type="term" value="F:zinc ion binding"/>
    <property type="evidence" value="ECO:0007669"/>
    <property type="project" value="UniProtKB-UniRule"/>
</dbReference>
<keyword evidence="6" id="KW-0539">Nucleus</keyword>
<dbReference type="CDD" id="cd02395">
    <property type="entry name" value="KH-I_BBP"/>
    <property type="match status" value="1"/>
</dbReference>
<dbReference type="Proteomes" id="UP000078387">
    <property type="component" value="Unassembled WGS sequence"/>
</dbReference>
<dbReference type="SUPFAM" id="SSF54791">
    <property type="entry name" value="Eukaryotic type KH-domain (KH-domain type I)"/>
    <property type="match status" value="1"/>
</dbReference>
<gene>
    <name evidence="9" type="ORF">CL6EHI_193510</name>
</gene>
<dbReference type="SMR" id="A0A5K1UGR1"/>
<dbReference type="GO" id="GO:0003729">
    <property type="term" value="F:mRNA binding"/>
    <property type="evidence" value="ECO:0007669"/>
    <property type="project" value="TreeGrafter"/>
</dbReference>
<evidence type="ECO:0000259" key="8">
    <source>
        <dbReference type="SMART" id="SM00322"/>
    </source>
</evidence>
<evidence type="ECO:0000256" key="7">
    <source>
        <dbReference type="SAM" id="MobiDB-lite"/>
    </source>
</evidence>
<proteinExistence type="inferred from homology"/>
<keyword evidence="6" id="KW-0507">mRNA processing</keyword>
<evidence type="ECO:0000256" key="5">
    <source>
        <dbReference type="PROSITE-ProRule" id="PRU00117"/>
    </source>
</evidence>
<comment type="function">
    <text evidence="6">Necessary for the splicing of pre-mRNA. Has a role in the recognition of the branch site (5'-UACUAAC-3'), the pyrimidine tract and the 3'-splice site at the 3'-end of introns.</text>
</comment>
<dbReference type="VEuPathDB" id="AmoebaDB:EHI5A_197040"/>
<protein>
    <recommendedName>
        <fullName evidence="6">Branchpoint-bridging protein</fullName>
    </recommendedName>
</protein>
<dbReference type="InterPro" id="IPR045071">
    <property type="entry name" value="BBP-like"/>
</dbReference>
<dbReference type="GO" id="GO:0000398">
    <property type="term" value="P:mRNA splicing, via spliceosome"/>
    <property type="evidence" value="ECO:0007669"/>
    <property type="project" value="UniProtKB-UniRule"/>
</dbReference>
<dbReference type="OMA" id="QKMNEHQ"/>
<dbReference type="VEuPathDB" id="AmoebaDB:EHI7A_164670"/>
<dbReference type="InterPro" id="IPR036612">
    <property type="entry name" value="KH_dom_type_1_sf"/>
</dbReference>
<keyword evidence="6" id="KW-0508">mRNA splicing</keyword>
<accession>A0A5K1UGR1</accession>
<dbReference type="GO" id="GO:0005681">
    <property type="term" value="C:spliceosomal complex"/>
    <property type="evidence" value="ECO:0007669"/>
    <property type="project" value="UniProtKB-KW"/>
</dbReference>
<feature type="domain" description="K Homology" evidence="8">
    <location>
        <begin position="136"/>
        <end position="224"/>
    </location>
</feature>
<dbReference type="PANTHER" id="PTHR11208">
    <property type="entry name" value="RNA-BINDING PROTEIN RELATED"/>
    <property type="match status" value="1"/>
</dbReference>
<reference evidence="9 10" key="1">
    <citation type="submission" date="2016-05" db="EMBL/GenBank/DDBJ databases">
        <title>First whole genome sequencing of Entamoeba histolytica HM1:IMSS-clone-6.</title>
        <authorList>
            <person name="Mukherjee Avik.K."/>
            <person name="Izumyama S."/>
            <person name="Nakada-Tsukui K."/>
            <person name="Nozaki T."/>
        </authorList>
    </citation>
    <scope>NUCLEOTIDE SEQUENCE [LARGE SCALE GENOMIC DNA]</scope>
    <source>
        <strain evidence="9 10">HM1:IMSS clone 6</strain>
    </source>
</reference>
<comment type="subcellular location">
    <subcellularLocation>
        <location evidence="6">Nucleus</location>
    </subcellularLocation>
</comment>
<dbReference type="Pfam" id="PF22675">
    <property type="entry name" value="KH-I_KHDC4-BBP"/>
    <property type="match status" value="1"/>
</dbReference>
<evidence type="ECO:0000256" key="4">
    <source>
        <dbReference type="ARBA" id="ARBA00022884"/>
    </source>
</evidence>
<keyword evidence="3 6" id="KW-0862">Zinc</keyword>
<evidence type="ECO:0000256" key="6">
    <source>
        <dbReference type="RuleBase" id="RU367126"/>
    </source>
</evidence>
<evidence type="ECO:0000256" key="3">
    <source>
        <dbReference type="ARBA" id="ARBA00022833"/>
    </source>
</evidence>
<comment type="caution">
    <text evidence="9">The sequence shown here is derived from an EMBL/GenBank/DDBJ whole genome shotgun (WGS) entry which is preliminary data.</text>
</comment>
<name>A0A5K1UGR1_ENTHI</name>
<organism evidence="9 10">
    <name type="scientific">Entamoeba histolytica</name>
    <dbReference type="NCBI Taxonomy" id="5759"/>
    <lineage>
        <taxon>Eukaryota</taxon>
        <taxon>Amoebozoa</taxon>
        <taxon>Evosea</taxon>
        <taxon>Archamoebae</taxon>
        <taxon>Mastigamoebida</taxon>
        <taxon>Entamoebidae</taxon>
        <taxon>Entamoeba</taxon>
    </lineage>
</organism>
<dbReference type="GO" id="GO:0045131">
    <property type="term" value="F:pre-mRNA branch point binding"/>
    <property type="evidence" value="ECO:0007669"/>
    <property type="project" value="UniProtKB-UniRule"/>
</dbReference>
<dbReference type="Gene3D" id="3.30.1370.10">
    <property type="entry name" value="K Homology domain, type 1"/>
    <property type="match status" value="1"/>
</dbReference>
<dbReference type="Pfam" id="PF16275">
    <property type="entry name" value="SF1-HH"/>
    <property type="match status" value="1"/>
</dbReference>
<dbReference type="SMART" id="SM00322">
    <property type="entry name" value="KH"/>
    <property type="match status" value="1"/>
</dbReference>
<evidence type="ECO:0000256" key="1">
    <source>
        <dbReference type="ARBA" id="ARBA00022723"/>
    </source>
</evidence>
<dbReference type="PROSITE" id="PS50084">
    <property type="entry name" value="KH_TYPE_1"/>
    <property type="match status" value="1"/>
</dbReference>
<keyword evidence="4 5" id="KW-0694">RNA-binding</keyword>
<dbReference type="VEuPathDB" id="AmoebaDB:EHI8A_193080"/>
<dbReference type="Gene3D" id="6.10.140.1790">
    <property type="match status" value="1"/>
</dbReference>
<dbReference type="InterPro" id="IPR004087">
    <property type="entry name" value="KH_dom"/>
</dbReference>
<dbReference type="EMBL" id="BDEQ01000001">
    <property type="protein sequence ID" value="GAT96412.1"/>
    <property type="molecule type" value="Genomic_DNA"/>
</dbReference>
<dbReference type="GO" id="GO:0048024">
    <property type="term" value="P:regulation of mRNA splicing, via spliceosome"/>
    <property type="evidence" value="ECO:0007669"/>
    <property type="project" value="TreeGrafter"/>
</dbReference>
<dbReference type="FunFam" id="3.30.1370.10:FF:000136">
    <property type="entry name" value="RNA-binding protein, putative"/>
    <property type="match status" value="1"/>
</dbReference>